<dbReference type="SUPFAM" id="SSF51735">
    <property type="entry name" value="NAD(P)-binding Rossmann-fold domains"/>
    <property type="match status" value="1"/>
</dbReference>
<proteinExistence type="predicted"/>
<name>A0A1H6FN62_THEAL</name>
<organism evidence="2 3">
    <name type="scientific">Thermoleophilum album</name>
    <dbReference type="NCBI Taxonomy" id="29539"/>
    <lineage>
        <taxon>Bacteria</taxon>
        <taxon>Bacillati</taxon>
        <taxon>Actinomycetota</taxon>
        <taxon>Thermoleophilia</taxon>
        <taxon>Thermoleophilales</taxon>
        <taxon>Thermoleophilaceae</taxon>
        <taxon>Thermoleophilum</taxon>
    </lineage>
</organism>
<reference evidence="3" key="1">
    <citation type="submission" date="2016-10" db="EMBL/GenBank/DDBJ databases">
        <authorList>
            <person name="Varghese N."/>
            <person name="Submissions S."/>
        </authorList>
    </citation>
    <scope>NUCLEOTIDE SEQUENCE [LARGE SCALE GENOMIC DNA]</scope>
    <source>
        <strain evidence="3">ATCC 35263</strain>
    </source>
</reference>
<feature type="domain" description="NAD-dependent epimerase/dehydratase" evidence="1">
    <location>
        <begin position="1"/>
        <end position="226"/>
    </location>
</feature>
<dbReference type="Gene3D" id="3.40.50.720">
    <property type="entry name" value="NAD(P)-binding Rossmann-like Domain"/>
    <property type="match status" value="1"/>
</dbReference>
<dbReference type="EMBL" id="FNWJ01000001">
    <property type="protein sequence ID" value="SEH12337.1"/>
    <property type="molecule type" value="Genomic_DNA"/>
</dbReference>
<dbReference type="InterPro" id="IPR036291">
    <property type="entry name" value="NAD(P)-bd_dom_sf"/>
</dbReference>
<dbReference type="InterPro" id="IPR050177">
    <property type="entry name" value="Lipid_A_modif_metabolic_enz"/>
</dbReference>
<protein>
    <submittedName>
        <fullName evidence="2">UDP-glucose 4-epimerase</fullName>
    </submittedName>
</protein>
<dbReference type="PANTHER" id="PTHR43245:SF52">
    <property type="entry name" value="NAD-DEPENDENT EPIMERASE_DEHYDRATASE"/>
    <property type="match status" value="1"/>
</dbReference>
<keyword evidence="3" id="KW-1185">Reference proteome</keyword>
<dbReference type="InterPro" id="IPR001509">
    <property type="entry name" value="Epimerase_deHydtase"/>
</dbReference>
<sequence length="327" mass="36229">MLITGAGSYVGSSLAARLEREPWVDAVFAVDTRPPKLTLERTEVIDADIRSPVLARVLPQVRCDTVVHNQIVRQPGPNMSPRKMHEINVIGTLQLLTACEKAETVRAIVIRGSAGIYGAEPGAPQFFKEEASRLYPPRTRFQRDVAEIENYFDAFARRRPAVVCTMLRYQPAIGPSVETQFTRYLSLPVVPTYLGFDPRLQFVHEDDAVAALVAAVRKPVRGAVNVAGPGTIGLTRLLRLVGKPSMPLPGPLFAAVTDQLARLGLVTFSEDFRRLLRYGRAVDITRLRRDLGFEPRYSTEAAVREFAATREGMSLLPPLRRVLEAVS</sequence>
<dbReference type="Proteomes" id="UP000222056">
    <property type="component" value="Unassembled WGS sequence"/>
</dbReference>
<accession>A0A1H6FN62</accession>
<evidence type="ECO:0000313" key="3">
    <source>
        <dbReference type="Proteomes" id="UP000222056"/>
    </source>
</evidence>
<dbReference type="AlphaFoldDB" id="A0A1H6FN62"/>
<evidence type="ECO:0000259" key="1">
    <source>
        <dbReference type="Pfam" id="PF01370"/>
    </source>
</evidence>
<dbReference type="PANTHER" id="PTHR43245">
    <property type="entry name" value="BIFUNCTIONAL POLYMYXIN RESISTANCE PROTEIN ARNA"/>
    <property type="match status" value="1"/>
</dbReference>
<evidence type="ECO:0000313" key="2">
    <source>
        <dbReference type="EMBL" id="SEH12337.1"/>
    </source>
</evidence>
<gene>
    <name evidence="2" type="ORF">SAMN02745716_1058</name>
</gene>
<dbReference type="Pfam" id="PF01370">
    <property type="entry name" value="Epimerase"/>
    <property type="match status" value="1"/>
</dbReference>
<dbReference type="STRING" id="29539.SAMN02745716_1058"/>